<keyword evidence="6" id="KW-0227">DNA damage</keyword>
<evidence type="ECO:0000256" key="4">
    <source>
        <dbReference type="ARBA" id="ARBA00022705"/>
    </source>
</evidence>
<dbReference type="PRINTS" id="PR00502">
    <property type="entry name" value="NUDIXFAMILY"/>
</dbReference>
<dbReference type="GO" id="GO:0035539">
    <property type="term" value="F:8-oxo-7,8-dihydrodeoxyguanosine triphosphate pyrophosphatase activity"/>
    <property type="evidence" value="ECO:0007669"/>
    <property type="project" value="UniProtKB-EC"/>
</dbReference>
<comment type="cofactor">
    <cofactor evidence="1">
        <name>Mg(2+)</name>
        <dbReference type="ChEBI" id="CHEBI:18420"/>
    </cofactor>
</comment>
<dbReference type="PROSITE" id="PS00893">
    <property type="entry name" value="NUDIX_BOX"/>
    <property type="match status" value="1"/>
</dbReference>
<keyword evidence="9" id="KW-0234">DNA repair</keyword>
<dbReference type="PANTHER" id="PTHR47707:SF1">
    <property type="entry name" value="NUDIX HYDROLASE FAMILY PROTEIN"/>
    <property type="match status" value="1"/>
</dbReference>
<dbReference type="GO" id="GO:0006281">
    <property type="term" value="P:DNA repair"/>
    <property type="evidence" value="ECO:0007669"/>
    <property type="project" value="UniProtKB-KW"/>
</dbReference>
<dbReference type="Gene3D" id="3.90.79.10">
    <property type="entry name" value="Nucleoside Triphosphate Pyrophosphohydrolase"/>
    <property type="match status" value="1"/>
</dbReference>
<keyword evidence="7 12" id="KW-0378">Hydrolase</keyword>
<dbReference type="InterPro" id="IPR020084">
    <property type="entry name" value="NUDIX_hydrolase_CS"/>
</dbReference>
<reference evidence="14" key="1">
    <citation type="journal article" date="2021" name="PeerJ">
        <title>Extensive microbial diversity within the chicken gut microbiome revealed by metagenomics and culture.</title>
        <authorList>
            <person name="Gilroy R."/>
            <person name="Ravi A."/>
            <person name="Getino M."/>
            <person name="Pursley I."/>
            <person name="Horton D.L."/>
            <person name="Alikhan N.F."/>
            <person name="Baker D."/>
            <person name="Gharbi K."/>
            <person name="Hall N."/>
            <person name="Watson M."/>
            <person name="Adriaenssens E.M."/>
            <person name="Foster-Nyarko E."/>
            <person name="Jarju S."/>
            <person name="Secka A."/>
            <person name="Antonio M."/>
            <person name="Oren A."/>
            <person name="Chaudhuri R.R."/>
            <person name="La Ragione R."/>
            <person name="Hildebrand F."/>
            <person name="Pallen M.J."/>
        </authorList>
    </citation>
    <scope>NUCLEOTIDE SEQUENCE</scope>
    <source>
        <strain evidence="14">CHK187-11901</strain>
    </source>
</reference>
<comment type="catalytic activity">
    <reaction evidence="10">
        <text>8-oxo-dGTP + H2O = 8-oxo-dGMP + diphosphate + H(+)</text>
        <dbReference type="Rhea" id="RHEA:31575"/>
        <dbReference type="ChEBI" id="CHEBI:15377"/>
        <dbReference type="ChEBI" id="CHEBI:15378"/>
        <dbReference type="ChEBI" id="CHEBI:33019"/>
        <dbReference type="ChEBI" id="CHEBI:63224"/>
        <dbReference type="ChEBI" id="CHEBI:77896"/>
        <dbReference type="EC" id="3.6.1.55"/>
    </reaction>
</comment>
<gene>
    <name evidence="14" type="ORF">H9702_06115</name>
</gene>
<evidence type="ECO:0000259" key="13">
    <source>
        <dbReference type="PROSITE" id="PS51462"/>
    </source>
</evidence>
<keyword evidence="4" id="KW-0235">DNA replication</keyword>
<evidence type="ECO:0000256" key="10">
    <source>
        <dbReference type="ARBA" id="ARBA00035861"/>
    </source>
</evidence>
<keyword evidence="5" id="KW-0479">Metal-binding</keyword>
<name>A0A9D2SW80_9FIRM</name>
<dbReference type="SUPFAM" id="SSF55811">
    <property type="entry name" value="Nudix"/>
    <property type="match status" value="1"/>
</dbReference>
<evidence type="ECO:0000256" key="12">
    <source>
        <dbReference type="RuleBase" id="RU003476"/>
    </source>
</evidence>
<accession>A0A9D2SW80</accession>
<evidence type="ECO:0000313" key="14">
    <source>
        <dbReference type="EMBL" id="HJC36689.1"/>
    </source>
</evidence>
<dbReference type="Proteomes" id="UP000823896">
    <property type="component" value="Unassembled WGS sequence"/>
</dbReference>
<dbReference type="GO" id="GO:0044716">
    <property type="term" value="F:8-oxo-GDP phosphatase activity"/>
    <property type="evidence" value="ECO:0007669"/>
    <property type="project" value="TreeGrafter"/>
</dbReference>
<evidence type="ECO:0000256" key="2">
    <source>
        <dbReference type="ARBA" id="ARBA00005582"/>
    </source>
</evidence>
<dbReference type="AlphaFoldDB" id="A0A9D2SW80"/>
<proteinExistence type="inferred from homology"/>
<keyword evidence="3" id="KW-0515">Mutator protein</keyword>
<sequence>MVISSLLRRDEGVIMVDTHMTSRPAKEKIRNSSFSCRKGHPAFFLCNGKVKESAGSAIIKQKEGGRMKQLEVVCGILHRKDEVFIAKRGHGTAEGVWEFPGGKVEPGESGSEAIVRELAEELGIQAEAQRYLCDVMDEQEGCRIHVRAYLCHSEDELMQLSAHSEGKWVKASDVYQYGFQPADRQILDCLQEVMTCLHAHQK</sequence>
<evidence type="ECO:0000256" key="6">
    <source>
        <dbReference type="ARBA" id="ARBA00022763"/>
    </source>
</evidence>
<keyword evidence="8" id="KW-0460">Magnesium</keyword>
<dbReference type="CDD" id="cd03425">
    <property type="entry name" value="NUDIX_MutT_NudA_like"/>
    <property type="match status" value="1"/>
</dbReference>
<dbReference type="PROSITE" id="PS51462">
    <property type="entry name" value="NUDIX"/>
    <property type="match status" value="1"/>
</dbReference>
<evidence type="ECO:0000256" key="1">
    <source>
        <dbReference type="ARBA" id="ARBA00001946"/>
    </source>
</evidence>
<evidence type="ECO:0000256" key="9">
    <source>
        <dbReference type="ARBA" id="ARBA00023204"/>
    </source>
</evidence>
<organism evidence="14 15">
    <name type="scientific">Candidatus Merdibacter merdavium</name>
    <dbReference type="NCBI Taxonomy" id="2838692"/>
    <lineage>
        <taxon>Bacteria</taxon>
        <taxon>Bacillati</taxon>
        <taxon>Bacillota</taxon>
        <taxon>Erysipelotrichia</taxon>
        <taxon>Erysipelotrichales</taxon>
        <taxon>Erysipelotrichaceae</taxon>
        <taxon>Merdibacter</taxon>
    </lineage>
</organism>
<dbReference type="EMBL" id="DWWM01000041">
    <property type="protein sequence ID" value="HJC36689.1"/>
    <property type="molecule type" value="Genomic_DNA"/>
</dbReference>
<evidence type="ECO:0000256" key="3">
    <source>
        <dbReference type="ARBA" id="ARBA00022457"/>
    </source>
</evidence>
<evidence type="ECO:0000256" key="5">
    <source>
        <dbReference type="ARBA" id="ARBA00022723"/>
    </source>
</evidence>
<dbReference type="GO" id="GO:0008413">
    <property type="term" value="F:8-oxo-7,8-dihydroguanosine triphosphate pyrophosphatase activity"/>
    <property type="evidence" value="ECO:0007669"/>
    <property type="project" value="TreeGrafter"/>
</dbReference>
<dbReference type="InterPro" id="IPR000086">
    <property type="entry name" value="NUDIX_hydrolase_dom"/>
</dbReference>
<dbReference type="InterPro" id="IPR015797">
    <property type="entry name" value="NUDIX_hydrolase-like_dom_sf"/>
</dbReference>
<comment type="similarity">
    <text evidence="2 12">Belongs to the Nudix hydrolase family.</text>
</comment>
<dbReference type="Pfam" id="PF00293">
    <property type="entry name" value="NUDIX"/>
    <property type="match status" value="1"/>
</dbReference>
<dbReference type="GO" id="GO:0046872">
    <property type="term" value="F:metal ion binding"/>
    <property type="evidence" value="ECO:0007669"/>
    <property type="project" value="UniProtKB-KW"/>
</dbReference>
<evidence type="ECO:0000256" key="7">
    <source>
        <dbReference type="ARBA" id="ARBA00022801"/>
    </source>
</evidence>
<feature type="domain" description="Nudix hydrolase" evidence="13">
    <location>
        <begin position="67"/>
        <end position="192"/>
    </location>
</feature>
<dbReference type="InterPro" id="IPR047127">
    <property type="entry name" value="MutT-like"/>
</dbReference>
<evidence type="ECO:0000256" key="11">
    <source>
        <dbReference type="ARBA" id="ARBA00038905"/>
    </source>
</evidence>
<dbReference type="EC" id="3.6.1.55" evidence="11"/>
<dbReference type="PANTHER" id="PTHR47707">
    <property type="entry name" value="8-OXO-DGTP DIPHOSPHATASE"/>
    <property type="match status" value="1"/>
</dbReference>
<dbReference type="GO" id="GO:0044715">
    <property type="term" value="F:8-oxo-dGDP phosphatase activity"/>
    <property type="evidence" value="ECO:0007669"/>
    <property type="project" value="TreeGrafter"/>
</dbReference>
<dbReference type="GO" id="GO:0006260">
    <property type="term" value="P:DNA replication"/>
    <property type="evidence" value="ECO:0007669"/>
    <property type="project" value="UniProtKB-KW"/>
</dbReference>
<reference evidence="14" key="2">
    <citation type="submission" date="2021-04" db="EMBL/GenBank/DDBJ databases">
        <authorList>
            <person name="Gilroy R."/>
        </authorList>
    </citation>
    <scope>NUCLEOTIDE SEQUENCE</scope>
    <source>
        <strain evidence="14">CHK187-11901</strain>
    </source>
</reference>
<comment type="caution">
    <text evidence="14">The sequence shown here is derived from an EMBL/GenBank/DDBJ whole genome shotgun (WGS) entry which is preliminary data.</text>
</comment>
<dbReference type="InterPro" id="IPR020476">
    <property type="entry name" value="Nudix_hydrolase"/>
</dbReference>
<evidence type="ECO:0000313" key="15">
    <source>
        <dbReference type="Proteomes" id="UP000823896"/>
    </source>
</evidence>
<protein>
    <recommendedName>
        <fullName evidence="11">8-oxo-dGTP diphosphatase</fullName>
        <ecNumber evidence="11">3.6.1.55</ecNumber>
    </recommendedName>
</protein>
<evidence type="ECO:0000256" key="8">
    <source>
        <dbReference type="ARBA" id="ARBA00022842"/>
    </source>
</evidence>